<dbReference type="Proteomes" id="UP000249056">
    <property type="component" value="Unassembled WGS sequence"/>
</dbReference>
<keyword evidence="2" id="KW-0472">Membrane</keyword>
<accession>A0A395J4M1</accession>
<keyword evidence="2" id="KW-1133">Transmembrane helix</keyword>
<evidence type="ECO:0000256" key="2">
    <source>
        <dbReference type="SAM" id="Phobius"/>
    </source>
</evidence>
<comment type="caution">
    <text evidence="3">The sequence shown here is derived from an EMBL/GenBank/DDBJ whole genome shotgun (WGS) entry which is preliminary data.</text>
</comment>
<feature type="compositionally biased region" description="Polar residues" evidence="1">
    <location>
        <begin position="77"/>
        <end position="86"/>
    </location>
</feature>
<feature type="region of interest" description="Disordered" evidence="1">
    <location>
        <begin position="77"/>
        <end position="104"/>
    </location>
</feature>
<evidence type="ECO:0000313" key="3">
    <source>
        <dbReference type="EMBL" id="RAL67432.1"/>
    </source>
</evidence>
<keyword evidence="2" id="KW-0812">Transmembrane</keyword>
<gene>
    <name evidence="3" type="ORF">DID88_008187</name>
</gene>
<sequence>MSFLASLFALDVKSFPHENGNLIYTSGFIFSIIFGTIAAISIPAIIYAFFNIVKALIDVITSGYNVLTQKHSTTNRSEKINVSSKAGPNKNDSVEVMIPQDQDS</sequence>
<protein>
    <submittedName>
        <fullName evidence="3">Uncharacterized protein</fullName>
    </submittedName>
</protein>
<keyword evidence="4" id="KW-1185">Reference proteome</keyword>
<organism evidence="3 4">
    <name type="scientific">Monilinia fructigena</name>
    <dbReference type="NCBI Taxonomy" id="38457"/>
    <lineage>
        <taxon>Eukaryota</taxon>
        <taxon>Fungi</taxon>
        <taxon>Dikarya</taxon>
        <taxon>Ascomycota</taxon>
        <taxon>Pezizomycotina</taxon>
        <taxon>Leotiomycetes</taxon>
        <taxon>Helotiales</taxon>
        <taxon>Sclerotiniaceae</taxon>
        <taxon>Monilinia</taxon>
    </lineage>
</organism>
<dbReference type="AlphaFoldDB" id="A0A395J4M1"/>
<feature type="transmembrane region" description="Helical" evidence="2">
    <location>
        <begin position="24"/>
        <end position="50"/>
    </location>
</feature>
<reference evidence="3 4" key="1">
    <citation type="submission" date="2018-06" db="EMBL/GenBank/DDBJ databases">
        <title>Genome Sequence of the Brown Rot Fungal Pathogen Monilinia fructigena.</title>
        <authorList>
            <person name="Landi L."/>
            <person name="De Miccolis Angelini R.M."/>
            <person name="Pollastro S."/>
            <person name="Abate D."/>
            <person name="Faretra F."/>
            <person name="Romanazzi G."/>
        </authorList>
    </citation>
    <scope>NUCLEOTIDE SEQUENCE [LARGE SCALE GENOMIC DNA]</scope>
    <source>
        <strain evidence="3 4">Mfrg269</strain>
    </source>
</reference>
<evidence type="ECO:0000313" key="4">
    <source>
        <dbReference type="Proteomes" id="UP000249056"/>
    </source>
</evidence>
<dbReference type="EMBL" id="QKRW01000003">
    <property type="protein sequence ID" value="RAL67432.1"/>
    <property type="molecule type" value="Genomic_DNA"/>
</dbReference>
<name>A0A395J4M1_9HELO</name>
<proteinExistence type="predicted"/>
<evidence type="ECO:0000256" key="1">
    <source>
        <dbReference type="SAM" id="MobiDB-lite"/>
    </source>
</evidence>